<evidence type="ECO:0000256" key="5">
    <source>
        <dbReference type="RuleBase" id="RU003693"/>
    </source>
</evidence>
<dbReference type="InterPro" id="IPR015421">
    <property type="entry name" value="PyrdxlP-dep_Trfase_major"/>
</dbReference>
<dbReference type="InterPro" id="IPR015424">
    <property type="entry name" value="PyrdxlP-dep_Trfase"/>
</dbReference>
<comment type="similarity">
    <text evidence="2">Belongs to the class-II pyridoxal-phosphate-dependent aminotransferase family. BioF subfamily.</text>
</comment>
<keyword evidence="4 5" id="KW-0663">Pyridoxal phosphate</keyword>
<dbReference type="Gene3D" id="3.40.640.10">
    <property type="entry name" value="Type I PLP-dependent aspartate aminotransferase-like (Major domain)"/>
    <property type="match status" value="1"/>
</dbReference>
<evidence type="ECO:0000313" key="7">
    <source>
        <dbReference type="EMBL" id="KAF7947271.1"/>
    </source>
</evidence>
<dbReference type="InterPro" id="IPR001917">
    <property type="entry name" value="Aminotrans_II_pyridoxalP_BS"/>
</dbReference>
<keyword evidence="8" id="KW-1185">Reference proteome</keyword>
<dbReference type="Proteomes" id="UP000710849">
    <property type="component" value="Unassembled WGS sequence"/>
</dbReference>
<evidence type="ECO:0000259" key="6">
    <source>
        <dbReference type="Pfam" id="PF00155"/>
    </source>
</evidence>
<feature type="domain" description="Aminotransferase class I/classII large" evidence="6">
    <location>
        <begin position="98"/>
        <end position="464"/>
    </location>
</feature>
<comment type="caution">
    <text evidence="7">The sequence shown here is derived from an EMBL/GenBank/DDBJ whole genome shotgun (WGS) entry which is preliminary data.</text>
</comment>
<dbReference type="PANTHER" id="PTHR13693:SF77">
    <property type="entry name" value="8-AMINO-7-OXONONANOATE SYNTHASE"/>
    <property type="match status" value="1"/>
</dbReference>
<organism evidence="7 8">
    <name type="scientific">Botrytis byssoidea</name>
    <dbReference type="NCBI Taxonomy" id="139641"/>
    <lineage>
        <taxon>Eukaryota</taxon>
        <taxon>Fungi</taxon>
        <taxon>Dikarya</taxon>
        <taxon>Ascomycota</taxon>
        <taxon>Pezizomycotina</taxon>
        <taxon>Leotiomycetes</taxon>
        <taxon>Helotiales</taxon>
        <taxon>Sclerotiniaceae</taxon>
        <taxon>Botrytis</taxon>
    </lineage>
</organism>
<dbReference type="Gene3D" id="3.90.1150.10">
    <property type="entry name" value="Aspartate Aminotransferase, domain 1"/>
    <property type="match status" value="1"/>
</dbReference>
<evidence type="ECO:0000256" key="2">
    <source>
        <dbReference type="ARBA" id="ARBA00010008"/>
    </source>
</evidence>
<reference evidence="7 8" key="1">
    <citation type="journal article" date="2020" name="Genome Biol. Evol.">
        <title>Comparative genomics of Sclerotiniaceae.</title>
        <authorList>
            <person name="Valero Jimenez C.A."/>
            <person name="Steentjes M."/>
            <person name="Scholten O.E."/>
            <person name="Van Kan J.A.L."/>
        </authorList>
    </citation>
    <scope>NUCLEOTIDE SEQUENCE [LARGE SCALE GENOMIC DNA]</scope>
    <source>
        <strain evidence="7 8">MUCL 94</strain>
    </source>
</reference>
<dbReference type="PANTHER" id="PTHR13693">
    <property type="entry name" value="CLASS II AMINOTRANSFERASE/8-AMINO-7-OXONONANOATE SYNTHASE"/>
    <property type="match status" value="1"/>
</dbReference>
<dbReference type="AlphaFoldDB" id="A0A9P5IMU6"/>
<accession>A0A9P5IMU6</accession>
<dbReference type="GO" id="GO:0016740">
    <property type="term" value="F:transferase activity"/>
    <property type="evidence" value="ECO:0007669"/>
    <property type="project" value="UniProtKB-KW"/>
</dbReference>
<name>A0A9P5IMU6_9HELO</name>
<dbReference type="SUPFAM" id="SSF53383">
    <property type="entry name" value="PLP-dependent transferases"/>
    <property type="match status" value="1"/>
</dbReference>
<dbReference type="GeneID" id="62148109"/>
<gene>
    <name evidence="7" type="ORF">EAE97_004520</name>
</gene>
<dbReference type="EMBL" id="RCSW01000007">
    <property type="protein sequence ID" value="KAF7947271.1"/>
    <property type="molecule type" value="Genomic_DNA"/>
</dbReference>
<evidence type="ECO:0000256" key="4">
    <source>
        <dbReference type="ARBA" id="ARBA00022898"/>
    </source>
</evidence>
<keyword evidence="3" id="KW-0808">Transferase</keyword>
<proteinExistence type="inferred from homology"/>
<dbReference type="GO" id="GO:0030170">
    <property type="term" value="F:pyridoxal phosphate binding"/>
    <property type="evidence" value="ECO:0007669"/>
    <property type="project" value="InterPro"/>
</dbReference>
<sequence length="536" mass="58827">MYYRLPICLYTIDVSSFFVIKNFITINIHHNLSMSPSNPNFNRWIASQKPRAHTMCDASVFYRNLEQALDIRRQNHDLHTLLKNTWAKGETIDFFSNDSLSFGASGRLRKAFDEELARNPNVQLGAGGSRLADGNYDYIETVEQEIADYHGVEAALVVGSGCNANCATFEAIPQSGDAIVYDEFVHPSIVDGMSRSLATIQISFAHNDVDAFRQALTFLSDSQPLIKQGKKCVLIVVESFYSIEGDMSPLKELVQVAKEIFSHGNAQFIVDEAHSIGVVGERGLGYVNALNLDSEIAIKTHTFGKAFGSIGGVILGSHTVKNALVNFSRSTVVTAGPAFHQVAAIRAGYSLLPQPETEAGRANIQHLATLFFQKITSHPIWPLANKLGIISIPLCDSWEQRALQTQLIPLWTRDVHGKELAFSLEENGFAVFPVRYKVKQGMAKLRIIVHAAQTGVEVEGLVEAVCAWVGGVVRRLGWERQGQGEGERDMGMGIGNGGSGVCDMGKVWRFVGEDEGSGDEVVDACEGEDQEYANRL</sequence>
<protein>
    <recommendedName>
        <fullName evidence="6">Aminotransferase class I/classII large domain-containing protein</fullName>
    </recommendedName>
</protein>
<dbReference type="InterPro" id="IPR015422">
    <property type="entry name" value="PyrdxlP-dep_Trfase_small"/>
</dbReference>
<evidence type="ECO:0000256" key="3">
    <source>
        <dbReference type="ARBA" id="ARBA00022679"/>
    </source>
</evidence>
<comment type="cofactor">
    <cofactor evidence="1 5">
        <name>pyridoxal 5'-phosphate</name>
        <dbReference type="ChEBI" id="CHEBI:597326"/>
    </cofactor>
</comment>
<dbReference type="GO" id="GO:0009102">
    <property type="term" value="P:biotin biosynthetic process"/>
    <property type="evidence" value="ECO:0007669"/>
    <property type="project" value="TreeGrafter"/>
</dbReference>
<dbReference type="Pfam" id="PF00155">
    <property type="entry name" value="Aminotran_1_2"/>
    <property type="match status" value="1"/>
</dbReference>
<dbReference type="PROSITE" id="PS00599">
    <property type="entry name" value="AA_TRANSFER_CLASS_2"/>
    <property type="match status" value="1"/>
</dbReference>
<evidence type="ECO:0000313" key="8">
    <source>
        <dbReference type="Proteomes" id="UP000710849"/>
    </source>
</evidence>
<dbReference type="RefSeq" id="XP_038734476.1">
    <property type="nucleotide sequence ID" value="XM_038875032.1"/>
</dbReference>
<dbReference type="InterPro" id="IPR004839">
    <property type="entry name" value="Aminotransferase_I/II_large"/>
</dbReference>
<dbReference type="InterPro" id="IPR050087">
    <property type="entry name" value="AON_synthase_class-II"/>
</dbReference>
<evidence type="ECO:0000256" key="1">
    <source>
        <dbReference type="ARBA" id="ARBA00001933"/>
    </source>
</evidence>